<name>A0A077P2W8_XENBV</name>
<dbReference type="RefSeq" id="WP_038246357.1">
    <property type="nucleotide sequence ID" value="NZ_CAWLZI010000148.1"/>
</dbReference>
<sequence length="94" mass="10369">MKFEELTDASRQAALEVLADLLRIKYQQTFDLPDSAVRFLGHRVREAFVALESEEPSVVSDSDCLGEDGGRCGSETEGVYTSLTIPEIEITSID</sequence>
<dbReference type="EMBL" id="CBSY010000066">
    <property type="protein sequence ID" value="CDH18790.1"/>
    <property type="molecule type" value="Genomic_DNA"/>
</dbReference>
<gene>
    <name evidence="1" type="ORF">XBKQ1_1580002</name>
</gene>
<evidence type="ECO:0000313" key="1">
    <source>
        <dbReference type="EMBL" id="CDH18790.1"/>
    </source>
</evidence>
<comment type="caution">
    <text evidence="1">The sequence shown here is derived from an EMBL/GenBank/DDBJ whole genome shotgun (WGS) entry which is preliminary data.</text>
</comment>
<proteinExistence type="predicted"/>
<dbReference type="HOGENOM" id="CLU_2619201_0_0_6"/>
<organism evidence="1 2">
    <name type="scientific">Xenorhabdus bovienii str. kraussei Quebec</name>
    <dbReference type="NCBI Taxonomy" id="1398203"/>
    <lineage>
        <taxon>Bacteria</taxon>
        <taxon>Pseudomonadati</taxon>
        <taxon>Pseudomonadota</taxon>
        <taxon>Gammaproteobacteria</taxon>
        <taxon>Enterobacterales</taxon>
        <taxon>Morganellaceae</taxon>
        <taxon>Xenorhabdus</taxon>
    </lineage>
</organism>
<keyword evidence="2" id="KW-1185">Reference proteome</keyword>
<protein>
    <submittedName>
        <fullName evidence="1">Uncharacterized protein</fullName>
    </submittedName>
</protein>
<accession>A0A077P2W8</accession>
<reference evidence="1" key="1">
    <citation type="submission" date="2013-07" db="EMBL/GenBank/DDBJ databases">
        <title>Sub-species coevolution in mutualistic symbiosis.</title>
        <authorList>
            <person name="Murfin K."/>
            <person name="Klassen J."/>
            <person name="Lee M."/>
            <person name="Forst S."/>
            <person name="Stock P."/>
            <person name="Goodrich-Blair H."/>
        </authorList>
    </citation>
    <scope>NUCLEOTIDE SEQUENCE [LARGE SCALE GENOMIC DNA]</scope>
    <source>
        <strain evidence="1">Kraussei Quebec</strain>
    </source>
</reference>
<dbReference type="Proteomes" id="UP000028500">
    <property type="component" value="Unassembled WGS sequence"/>
</dbReference>
<dbReference type="OrthoDB" id="6447810at2"/>
<dbReference type="AlphaFoldDB" id="A0A077P2W8"/>
<evidence type="ECO:0000313" key="2">
    <source>
        <dbReference type="Proteomes" id="UP000028500"/>
    </source>
</evidence>